<organism evidence="1 2">
    <name type="scientific">Racocetra persica</name>
    <dbReference type="NCBI Taxonomy" id="160502"/>
    <lineage>
        <taxon>Eukaryota</taxon>
        <taxon>Fungi</taxon>
        <taxon>Fungi incertae sedis</taxon>
        <taxon>Mucoromycota</taxon>
        <taxon>Glomeromycotina</taxon>
        <taxon>Glomeromycetes</taxon>
        <taxon>Diversisporales</taxon>
        <taxon>Gigasporaceae</taxon>
        <taxon>Racocetra</taxon>
    </lineage>
</organism>
<feature type="non-terminal residue" evidence="1">
    <location>
        <position position="178"/>
    </location>
</feature>
<protein>
    <submittedName>
        <fullName evidence="1">28128_t:CDS:1</fullName>
    </submittedName>
</protein>
<comment type="caution">
    <text evidence="1">The sequence shown here is derived from an EMBL/GenBank/DDBJ whole genome shotgun (WGS) entry which is preliminary data.</text>
</comment>
<evidence type="ECO:0000313" key="1">
    <source>
        <dbReference type="EMBL" id="CAG8845120.1"/>
    </source>
</evidence>
<feature type="non-terminal residue" evidence="1">
    <location>
        <position position="1"/>
    </location>
</feature>
<evidence type="ECO:0000313" key="2">
    <source>
        <dbReference type="Proteomes" id="UP000789920"/>
    </source>
</evidence>
<accession>A0ACA9SPY9</accession>
<reference evidence="1" key="1">
    <citation type="submission" date="2021-06" db="EMBL/GenBank/DDBJ databases">
        <authorList>
            <person name="Kallberg Y."/>
            <person name="Tangrot J."/>
            <person name="Rosling A."/>
        </authorList>
    </citation>
    <scope>NUCLEOTIDE SEQUENCE</scope>
    <source>
        <strain evidence="1">MA461A</strain>
    </source>
</reference>
<name>A0ACA9SPY9_9GLOM</name>
<dbReference type="Proteomes" id="UP000789920">
    <property type="component" value="Unassembled WGS sequence"/>
</dbReference>
<proteinExistence type="predicted"/>
<gene>
    <name evidence="1" type="ORF">RPERSI_LOCUS33520</name>
</gene>
<keyword evidence="2" id="KW-1185">Reference proteome</keyword>
<sequence>RLIELSAEQKLELANKKIEELEEIKTNLEQELNAERAAAQELFTKQLSFYQKKHADLFSELEKRQKARFEKQEVEQQKNKQIKEKRKILSKLQTHSQNIKNLNAIRQDLTEKHNVEKANHQTTKTDYRNTVINLAKEKGRVKKANLARGEILKKSLELKNDLTNAQKQNQILQNKIQQ</sequence>
<dbReference type="EMBL" id="CAJVQC010145395">
    <property type="protein sequence ID" value="CAG8845120.1"/>
    <property type="molecule type" value="Genomic_DNA"/>
</dbReference>